<dbReference type="Pfam" id="PF00366">
    <property type="entry name" value="Ribosomal_S17"/>
    <property type="match status" value="1"/>
</dbReference>
<keyword evidence="5" id="KW-0699">rRNA-binding</keyword>
<dbReference type="PROSITE" id="PS00056">
    <property type="entry name" value="RIBOSOMAL_S17"/>
    <property type="match status" value="1"/>
</dbReference>
<dbReference type="CDD" id="cd00364">
    <property type="entry name" value="Ribosomal_uS17"/>
    <property type="match status" value="1"/>
</dbReference>
<evidence type="ECO:0000256" key="3">
    <source>
        <dbReference type="ARBA" id="ARBA00023274"/>
    </source>
</evidence>
<dbReference type="PANTHER" id="PTHR10744:SF1">
    <property type="entry name" value="SMALL RIBOSOMAL SUBUNIT PROTEIN US17M"/>
    <property type="match status" value="1"/>
</dbReference>
<dbReference type="InterPro" id="IPR012340">
    <property type="entry name" value="NA-bd_OB-fold"/>
</dbReference>
<keyword evidence="3 4" id="KW-0687">Ribonucleoprotein</keyword>
<name>A0A2M7FP36_9BACT</name>
<dbReference type="EMBL" id="PFFO01000104">
    <property type="protein sequence ID" value="PIW07652.1"/>
    <property type="molecule type" value="Genomic_DNA"/>
</dbReference>
<keyword evidence="5" id="KW-0694">RNA-binding</keyword>
<protein>
    <recommendedName>
        <fullName evidence="5">30S ribosomal protein S17</fullName>
    </recommendedName>
</protein>
<dbReference type="GO" id="GO:0006412">
    <property type="term" value="P:translation"/>
    <property type="evidence" value="ECO:0007669"/>
    <property type="project" value="InterPro"/>
</dbReference>
<dbReference type="GO" id="GO:0019843">
    <property type="term" value="F:rRNA binding"/>
    <property type="evidence" value="ECO:0007669"/>
    <property type="project" value="UniProtKB-KW"/>
</dbReference>
<dbReference type="PRINTS" id="PR00973">
    <property type="entry name" value="RIBOSOMALS17"/>
</dbReference>
<keyword evidence="2 4" id="KW-0689">Ribosomal protein</keyword>
<dbReference type="GO" id="GO:0003735">
    <property type="term" value="F:structural constituent of ribosome"/>
    <property type="evidence" value="ECO:0007669"/>
    <property type="project" value="InterPro"/>
</dbReference>
<comment type="similarity">
    <text evidence="1 4">Belongs to the universal ribosomal protein uS17 family.</text>
</comment>
<organism evidence="6 7">
    <name type="scientific">Candidatus Collierbacteria bacterium CG17_big_fil_post_rev_8_21_14_2_50_45_7</name>
    <dbReference type="NCBI Taxonomy" id="1974536"/>
    <lineage>
        <taxon>Bacteria</taxon>
        <taxon>Candidatus Collieribacteriota</taxon>
    </lineage>
</organism>
<evidence type="ECO:0000256" key="1">
    <source>
        <dbReference type="ARBA" id="ARBA00010254"/>
    </source>
</evidence>
<dbReference type="AlphaFoldDB" id="A0A2M7FP36"/>
<sequence>MKGGTVKKLIATVVSTKLASCAVVSVETSWKHPLYTKLVRRSKKYLVQNDIKAKSGDTVEIQETRPLSARKHFTITKIIKK</sequence>
<gene>
    <name evidence="6" type="ORF">COW38_02410</name>
</gene>
<evidence type="ECO:0000256" key="5">
    <source>
        <dbReference type="RuleBase" id="RU003873"/>
    </source>
</evidence>
<reference evidence="7" key="1">
    <citation type="submission" date="2017-09" db="EMBL/GenBank/DDBJ databases">
        <title>Depth-based differentiation of microbial function through sediment-hosted aquifers and enrichment of novel symbionts in the deep terrestrial subsurface.</title>
        <authorList>
            <person name="Probst A.J."/>
            <person name="Ladd B."/>
            <person name="Jarett J.K."/>
            <person name="Geller-Mcgrath D.E."/>
            <person name="Sieber C.M.K."/>
            <person name="Emerson J.B."/>
            <person name="Anantharaman K."/>
            <person name="Thomas B.C."/>
            <person name="Malmstrom R."/>
            <person name="Stieglmeier M."/>
            <person name="Klingl A."/>
            <person name="Woyke T."/>
            <person name="Ryan C.M."/>
            <person name="Banfield J.F."/>
        </authorList>
    </citation>
    <scope>NUCLEOTIDE SEQUENCE [LARGE SCALE GENOMIC DNA]</scope>
</reference>
<dbReference type="PANTHER" id="PTHR10744">
    <property type="entry name" value="40S RIBOSOMAL PROTEIN S11 FAMILY MEMBER"/>
    <property type="match status" value="1"/>
</dbReference>
<dbReference type="GO" id="GO:0022627">
    <property type="term" value="C:cytosolic small ribosomal subunit"/>
    <property type="evidence" value="ECO:0007669"/>
    <property type="project" value="TreeGrafter"/>
</dbReference>
<dbReference type="SUPFAM" id="SSF50249">
    <property type="entry name" value="Nucleic acid-binding proteins"/>
    <property type="match status" value="1"/>
</dbReference>
<evidence type="ECO:0000256" key="4">
    <source>
        <dbReference type="RuleBase" id="RU003872"/>
    </source>
</evidence>
<evidence type="ECO:0000256" key="2">
    <source>
        <dbReference type="ARBA" id="ARBA00022980"/>
    </source>
</evidence>
<proteinExistence type="inferred from homology"/>
<dbReference type="NCBIfam" id="NF004123">
    <property type="entry name" value="PRK05610.1"/>
    <property type="match status" value="1"/>
</dbReference>
<dbReference type="Gene3D" id="2.40.50.140">
    <property type="entry name" value="Nucleic acid-binding proteins"/>
    <property type="match status" value="1"/>
</dbReference>
<dbReference type="Proteomes" id="UP000230556">
    <property type="component" value="Unassembled WGS sequence"/>
</dbReference>
<accession>A0A2M7FP36</accession>
<comment type="caution">
    <text evidence="6">The sequence shown here is derived from an EMBL/GenBank/DDBJ whole genome shotgun (WGS) entry which is preliminary data.</text>
</comment>
<dbReference type="InterPro" id="IPR019979">
    <property type="entry name" value="Ribosomal_uS17_CS"/>
</dbReference>
<comment type="function">
    <text evidence="5">One of the primary rRNA binding proteins, it binds specifically to the 5'-end of 16S ribosomal.</text>
</comment>
<evidence type="ECO:0000313" key="6">
    <source>
        <dbReference type="EMBL" id="PIW07652.1"/>
    </source>
</evidence>
<evidence type="ECO:0000313" key="7">
    <source>
        <dbReference type="Proteomes" id="UP000230556"/>
    </source>
</evidence>
<dbReference type="InterPro" id="IPR000266">
    <property type="entry name" value="Ribosomal_uS17"/>
</dbReference>